<dbReference type="Proteomes" id="UP001194468">
    <property type="component" value="Unassembled WGS sequence"/>
</dbReference>
<protein>
    <submittedName>
        <fullName evidence="2">Uncharacterized protein</fullName>
    </submittedName>
</protein>
<reference evidence="2" key="2">
    <citation type="journal article" date="2020" name="Nat. Commun.">
        <title>Large-scale genome sequencing of mycorrhizal fungi provides insights into the early evolution of symbiotic traits.</title>
        <authorList>
            <person name="Miyauchi S."/>
            <person name="Kiss E."/>
            <person name="Kuo A."/>
            <person name="Drula E."/>
            <person name="Kohler A."/>
            <person name="Sanchez-Garcia M."/>
            <person name="Morin E."/>
            <person name="Andreopoulos B."/>
            <person name="Barry K.W."/>
            <person name="Bonito G."/>
            <person name="Buee M."/>
            <person name="Carver A."/>
            <person name="Chen C."/>
            <person name="Cichocki N."/>
            <person name="Clum A."/>
            <person name="Culley D."/>
            <person name="Crous P.W."/>
            <person name="Fauchery L."/>
            <person name="Girlanda M."/>
            <person name="Hayes R.D."/>
            <person name="Keri Z."/>
            <person name="LaButti K."/>
            <person name="Lipzen A."/>
            <person name="Lombard V."/>
            <person name="Magnuson J."/>
            <person name="Maillard F."/>
            <person name="Murat C."/>
            <person name="Nolan M."/>
            <person name="Ohm R.A."/>
            <person name="Pangilinan J."/>
            <person name="Pereira M.F."/>
            <person name="Perotto S."/>
            <person name="Peter M."/>
            <person name="Pfister S."/>
            <person name="Riley R."/>
            <person name="Sitrit Y."/>
            <person name="Stielow J.B."/>
            <person name="Szollosi G."/>
            <person name="Zifcakova L."/>
            <person name="Stursova M."/>
            <person name="Spatafora J.W."/>
            <person name="Tedersoo L."/>
            <person name="Vaario L.M."/>
            <person name="Yamada A."/>
            <person name="Yan M."/>
            <person name="Wang P."/>
            <person name="Xu J."/>
            <person name="Bruns T."/>
            <person name="Baldrian P."/>
            <person name="Vilgalys R."/>
            <person name="Dunand C."/>
            <person name="Henrissat B."/>
            <person name="Grigoriev I.V."/>
            <person name="Hibbett D."/>
            <person name="Nagy L.G."/>
            <person name="Martin F.M."/>
        </authorList>
    </citation>
    <scope>NUCLEOTIDE SEQUENCE</scope>
    <source>
        <strain evidence="2">BED1</strain>
    </source>
</reference>
<comment type="caution">
    <text evidence="2">The sequence shown here is derived from an EMBL/GenBank/DDBJ whole genome shotgun (WGS) entry which is preliminary data.</text>
</comment>
<feature type="transmembrane region" description="Helical" evidence="1">
    <location>
        <begin position="123"/>
        <end position="142"/>
    </location>
</feature>
<dbReference type="EMBL" id="WHUW01000004">
    <property type="protein sequence ID" value="KAF8447659.1"/>
    <property type="molecule type" value="Genomic_DNA"/>
</dbReference>
<organism evidence="2 3">
    <name type="scientific">Boletus edulis BED1</name>
    <dbReference type="NCBI Taxonomy" id="1328754"/>
    <lineage>
        <taxon>Eukaryota</taxon>
        <taxon>Fungi</taxon>
        <taxon>Dikarya</taxon>
        <taxon>Basidiomycota</taxon>
        <taxon>Agaricomycotina</taxon>
        <taxon>Agaricomycetes</taxon>
        <taxon>Agaricomycetidae</taxon>
        <taxon>Boletales</taxon>
        <taxon>Boletineae</taxon>
        <taxon>Boletaceae</taxon>
        <taxon>Boletoideae</taxon>
        <taxon>Boletus</taxon>
    </lineage>
</organism>
<dbReference type="AlphaFoldDB" id="A0AAD4GIT8"/>
<evidence type="ECO:0000313" key="2">
    <source>
        <dbReference type="EMBL" id="KAF8447659.1"/>
    </source>
</evidence>
<sequence length="221" mass="24553">MGADTPSNASQLIAKTPGIVSPLLKPMLIVTSLYATLTITITSTISSPKPVGLLVGFWGGTTGSTWMFLLLGCFSMDEHVICYCRVGLWVIYMFQILIGAIMVPEELRVVDDLHSISDIRSIIFLAVVLAILIILAFLGYVIDCSYVIATTQSGTAREDDTRFLAIKHPLRPQQECFLCKGLVLREAEVIFKVGYFVDRRHQVQVQENQEMVHLLSDMDIV</sequence>
<accession>A0AAD4GIT8</accession>
<keyword evidence="1" id="KW-0472">Membrane</keyword>
<evidence type="ECO:0000256" key="1">
    <source>
        <dbReference type="SAM" id="Phobius"/>
    </source>
</evidence>
<evidence type="ECO:0000313" key="3">
    <source>
        <dbReference type="Proteomes" id="UP001194468"/>
    </source>
</evidence>
<feature type="transmembrane region" description="Helical" evidence="1">
    <location>
        <begin position="51"/>
        <end position="74"/>
    </location>
</feature>
<feature type="transmembrane region" description="Helical" evidence="1">
    <location>
        <begin position="86"/>
        <end position="103"/>
    </location>
</feature>
<gene>
    <name evidence="2" type="ORF">L210DRAFT_978872</name>
</gene>
<name>A0AAD4GIT8_BOLED</name>
<reference evidence="2" key="1">
    <citation type="submission" date="2019-10" db="EMBL/GenBank/DDBJ databases">
        <authorList>
            <consortium name="DOE Joint Genome Institute"/>
            <person name="Kuo A."/>
            <person name="Miyauchi S."/>
            <person name="Kiss E."/>
            <person name="Drula E."/>
            <person name="Kohler A."/>
            <person name="Sanchez-Garcia M."/>
            <person name="Andreopoulos B."/>
            <person name="Barry K.W."/>
            <person name="Bonito G."/>
            <person name="Buee M."/>
            <person name="Carver A."/>
            <person name="Chen C."/>
            <person name="Cichocki N."/>
            <person name="Clum A."/>
            <person name="Culley D."/>
            <person name="Crous P.W."/>
            <person name="Fauchery L."/>
            <person name="Girlanda M."/>
            <person name="Hayes R."/>
            <person name="Keri Z."/>
            <person name="LaButti K."/>
            <person name="Lipzen A."/>
            <person name="Lombard V."/>
            <person name="Magnuson J."/>
            <person name="Maillard F."/>
            <person name="Morin E."/>
            <person name="Murat C."/>
            <person name="Nolan M."/>
            <person name="Ohm R."/>
            <person name="Pangilinan J."/>
            <person name="Pereira M."/>
            <person name="Perotto S."/>
            <person name="Peter M."/>
            <person name="Riley R."/>
            <person name="Sitrit Y."/>
            <person name="Stielow B."/>
            <person name="Szollosi G."/>
            <person name="Zifcakova L."/>
            <person name="Stursova M."/>
            <person name="Spatafora J.W."/>
            <person name="Tedersoo L."/>
            <person name="Vaario L.-M."/>
            <person name="Yamada A."/>
            <person name="Yan M."/>
            <person name="Wang P."/>
            <person name="Xu J."/>
            <person name="Bruns T."/>
            <person name="Baldrian P."/>
            <person name="Vilgalys R."/>
            <person name="Henrissat B."/>
            <person name="Grigoriev I.V."/>
            <person name="Hibbett D."/>
            <person name="Nagy L.G."/>
            <person name="Martin F.M."/>
        </authorList>
    </citation>
    <scope>NUCLEOTIDE SEQUENCE</scope>
    <source>
        <strain evidence="2">BED1</strain>
    </source>
</reference>
<proteinExistence type="predicted"/>
<feature type="transmembrane region" description="Helical" evidence="1">
    <location>
        <begin position="27"/>
        <end position="45"/>
    </location>
</feature>
<keyword evidence="1" id="KW-0812">Transmembrane</keyword>
<keyword evidence="1" id="KW-1133">Transmembrane helix</keyword>
<keyword evidence="3" id="KW-1185">Reference proteome</keyword>